<evidence type="ECO:0000256" key="6">
    <source>
        <dbReference type="ARBA" id="ARBA00022927"/>
    </source>
</evidence>
<feature type="transmembrane region" description="Helical" evidence="10">
    <location>
        <begin position="175"/>
        <end position="199"/>
    </location>
</feature>
<evidence type="ECO:0000256" key="13">
    <source>
        <dbReference type="RuleBase" id="RU004349"/>
    </source>
</evidence>
<dbReference type="InterPro" id="IPR030659">
    <property type="entry name" value="SecY_CS"/>
</dbReference>
<evidence type="ECO:0000256" key="4">
    <source>
        <dbReference type="ARBA" id="ARBA00022475"/>
    </source>
</evidence>
<feature type="transmembrane region" description="Helical" evidence="10">
    <location>
        <begin position="243"/>
        <end position="261"/>
    </location>
</feature>
<dbReference type="GO" id="GO:0012505">
    <property type="term" value="C:endomembrane system"/>
    <property type="evidence" value="ECO:0007669"/>
    <property type="project" value="UniProtKB-SubCell"/>
</dbReference>
<dbReference type="PRINTS" id="PR00303">
    <property type="entry name" value="SECYTRNLCASE"/>
</dbReference>
<evidence type="ECO:0000256" key="3">
    <source>
        <dbReference type="ARBA" id="ARBA00022448"/>
    </source>
</evidence>
<comment type="subunit">
    <text evidence="10">Component of the Sec protein translocase complex. Heterotrimer consisting of alpha (SecY), beta (SecG) and gamma (SecE) subunits. The heterotrimers can form oligomers, although 1 heterotrimer is thought to be able to translocate proteins. Interacts with the ribosome. May interact with SecDF, and other proteins may be involved.</text>
</comment>
<evidence type="ECO:0000256" key="2">
    <source>
        <dbReference type="ARBA" id="ARBA00005751"/>
    </source>
</evidence>
<reference evidence="15" key="1">
    <citation type="journal article" date="2014" name="Genome Biol. Evol.">
        <title>Pangenome evidence for extensive interdomain horizontal transfer affecting lineage core and shell genes in uncultured planktonic thaumarchaeota and euryarchaeota.</title>
        <authorList>
            <person name="Deschamps P."/>
            <person name="Zivanovic Y."/>
            <person name="Moreira D."/>
            <person name="Rodriguez-Valera F."/>
            <person name="Lopez-Garcia P."/>
        </authorList>
    </citation>
    <scope>NUCLEOTIDE SEQUENCE</scope>
</reference>
<gene>
    <name evidence="10 15" type="primary">secY</name>
</gene>
<dbReference type="InterPro" id="IPR023201">
    <property type="entry name" value="SecY_dom_sf"/>
</dbReference>
<keyword evidence="9 10" id="KW-0472">Membrane</keyword>
<dbReference type="PROSITE" id="PS00755">
    <property type="entry name" value="SECY_1"/>
    <property type="match status" value="1"/>
</dbReference>
<dbReference type="GO" id="GO:0005886">
    <property type="term" value="C:plasma membrane"/>
    <property type="evidence" value="ECO:0007669"/>
    <property type="project" value="UniProtKB-SubCell"/>
</dbReference>
<evidence type="ECO:0000256" key="10">
    <source>
        <dbReference type="HAMAP-Rule" id="MF_01465"/>
    </source>
</evidence>
<feature type="transmembrane region" description="Helical" evidence="10">
    <location>
        <begin position="293"/>
        <end position="313"/>
    </location>
</feature>
<feature type="transmembrane region" description="Helical" evidence="10">
    <location>
        <begin position="417"/>
        <end position="438"/>
    </location>
</feature>
<feature type="transmembrane region" description="Helical" evidence="10">
    <location>
        <begin position="149"/>
        <end position="168"/>
    </location>
</feature>
<keyword evidence="3 10" id="KW-0813">Transport</keyword>
<feature type="transmembrane region" description="Helical" evidence="10">
    <location>
        <begin position="444"/>
        <end position="462"/>
    </location>
</feature>
<feature type="transmembrane region" description="Helical" evidence="10">
    <location>
        <begin position="78"/>
        <end position="98"/>
    </location>
</feature>
<organism evidence="15">
    <name type="scientific">uncultured marine thaumarchaeote AD1000_89_F09</name>
    <dbReference type="NCBI Taxonomy" id="1455947"/>
    <lineage>
        <taxon>Archaea</taxon>
        <taxon>Nitrososphaerota</taxon>
        <taxon>environmental samples</taxon>
    </lineage>
</organism>
<comment type="function">
    <text evidence="10 11">The central subunit of the protein translocation channel SecYEG. Consists of two halves formed by TMs 1-5 and 6-10. These two domains form a lateral gate at the front which open onto the bilayer between TMs 2 and 7, and are clamped together by SecE at the back. The channel is closed by both a pore ring composed of hydrophobic SecY resides and a short helix (helix 2A) on the extracellular side of the membrane which forms a plug. The plug probably moves laterally to allow the channel to open. The ring and the pore may move independently.</text>
</comment>
<dbReference type="PIRSF" id="PIRSF004557">
    <property type="entry name" value="SecY"/>
    <property type="match status" value="1"/>
</dbReference>
<dbReference type="Pfam" id="PF00344">
    <property type="entry name" value="SecY"/>
    <property type="match status" value="1"/>
</dbReference>
<accession>A0A075G0R5</accession>
<feature type="transmembrane region" description="Helical" evidence="10">
    <location>
        <begin position="363"/>
        <end position="382"/>
    </location>
</feature>
<protein>
    <recommendedName>
        <fullName evidence="10 11">Protein translocase subunit SecY</fullName>
    </recommendedName>
    <alternativeName>
        <fullName evidence="10">Protein transport protein SEC61 subunit alpha homolog</fullName>
    </alternativeName>
</protein>
<dbReference type="EMBL" id="KF900497">
    <property type="protein sequence ID" value="AIE97064.1"/>
    <property type="molecule type" value="Genomic_DNA"/>
</dbReference>
<feature type="domain" description="Translocon Sec61/SecY plug" evidence="14">
    <location>
        <begin position="46"/>
        <end position="78"/>
    </location>
</feature>
<dbReference type="InterPro" id="IPR019561">
    <property type="entry name" value="Translocon_Sec61/SecY_plug_dom"/>
</dbReference>
<name>A0A075G0R5_9ARCH</name>
<dbReference type="NCBIfam" id="NF006341">
    <property type="entry name" value="PRK08568.1-5"/>
    <property type="match status" value="1"/>
</dbReference>
<dbReference type="Gene3D" id="1.10.3370.10">
    <property type="entry name" value="SecY subunit domain"/>
    <property type="match status" value="1"/>
</dbReference>
<dbReference type="NCBIfam" id="TIGR00967">
    <property type="entry name" value="3a0501s007"/>
    <property type="match status" value="1"/>
</dbReference>
<dbReference type="GO" id="GO:0006605">
    <property type="term" value="P:protein targeting"/>
    <property type="evidence" value="ECO:0007669"/>
    <property type="project" value="UniProtKB-UniRule"/>
</dbReference>
<dbReference type="AlphaFoldDB" id="A0A075G0R5"/>
<dbReference type="PANTHER" id="PTHR10906">
    <property type="entry name" value="SECY/SEC61-ALPHA FAMILY MEMBER"/>
    <property type="match status" value="1"/>
</dbReference>
<evidence type="ECO:0000313" key="15">
    <source>
        <dbReference type="EMBL" id="AIE97064.1"/>
    </source>
</evidence>
<dbReference type="Pfam" id="PF10559">
    <property type="entry name" value="Plug_translocon"/>
    <property type="match status" value="1"/>
</dbReference>
<feature type="transmembrane region" description="Helical" evidence="10">
    <location>
        <begin position="37"/>
        <end position="58"/>
    </location>
</feature>
<keyword evidence="7 10" id="KW-1133">Transmembrane helix</keyword>
<dbReference type="PROSITE" id="PS00756">
    <property type="entry name" value="SECY_2"/>
    <property type="match status" value="1"/>
</dbReference>
<proteinExistence type="inferred from homology"/>
<evidence type="ECO:0000256" key="1">
    <source>
        <dbReference type="ARBA" id="ARBA00004127"/>
    </source>
</evidence>
<evidence type="ECO:0000256" key="5">
    <source>
        <dbReference type="ARBA" id="ARBA00022692"/>
    </source>
</evidence>
<evidence type="ECO:0000256" key="12">
    <source>
        <dbReference type="RuleBase" id="RU003484"/>
    </source>
</evidence>
<comment type="similarity">
    <text evidence="2 10 13">Belongs to the SecY/SEC61-alpha family.</text>
</comment>
<dbReference type="GO" id="GO:0065002">
    <property type="term" value="P:intracellular protein transmembrane transport"/>
    <property type="evidence" value="ECO:0007669"/>
    <property type="project" value="UniProtKB-UniRule"/>
</dbReference>
<evidence type="ECO:0000256" key="8">
    <source>
        <dbReference type="ARBA" id="ARBA00023010"/>
    </source>
</evidence>
<keyword evidence="8 10" id="KW-0811">Translocation</keyword>
<keyword evidence="6 10" id="KW-0653">Protein transport</keyword>
<dbReference type="InterPro" id="IPR002208">
    <property type="entry name" value="SecY/SEC61-alpha"/>
</dbReference>
<dbReference type="HAMAP" id="MF_01465">
    <property type="entry name" value="SecY"/>
    <property type="match status" value="1"/>
</dbReference>
<dbReference type="InterPro" id="IPR026593">
    <property type="entry name" value="SecY"/>
</dbReference>
<evidence type="ECO:0000256" key="9">
    <source>
        <dbReference type="ARBA" id="ARBA00023136"/>
    </source>
</evidence>
<comment type="subcellular location">
    <subcellularLocation>
        <location evidence="10">Cell membrane</location>
        <topology evidence="10">Multi-pass membrane protein</topology>
    </subcellularLocation>
    <subcellularLocation>
        <location evidence="1">Endomembrane system</location>
        <topology evidence="1">Multi-pass membrane protein</topology>
    </subcellularLocation>
    <subcellularLocation>
        <location evidence="12">Membrane</location>
        <topology evidence="12">Multi-pass membrane protein</topology>
    </subcellularLocation>
</comment>
<feature type="transmembrane region" description="Helical" evidence="10">
    <location>
        <begin position="119"/>
        <end position="143"/>
    </location>
</feature>
<evidence type="ECO:0000256" key="7">
    <source>
        <dbReference type="ARBA" id="ARBA00022989"/>
    </source>
</evidence>
<sequence length="483" mass="52220">MAEGTLTGYVRKVVAKAEPYLPQIPKPKRKVSLQTKLLWCGACVCIYMVMGQTPLFGATTPEFDFLAFARVIFASQQGSLVELGIGPIVTAGLLMQLLRGSDILKFDFKKPEERGIFQTATKMLTYFVIVIESVIYGIAVYGANIGEPSVLGILIGQLMAASILVMFMDELIQKGWGLGSGISLFIACGVSQQILWSLFSPLPAGDGGSIGIIPFIFQQGFLDASTGMAGANLADTIFRSNQLPSIFGLSLTIVMLLILVYTQGMKVEIPIVSTKYRGFAATYPIKLMYVSNIPVILASALTANAVFIGQMLWSQLNPRNASPIFNIIAQFDPTSPSSPIGGIIYYITPPRGLEIVALDPIRAVMYVLFMIGIVVVFGKLWVELGGLSSKKAAQNLLDADVQIPGFRRSNKPVEALLNRYIPSVTLLGSIILGLIAGVSDVMGVFGSGIGILLTVDILINYYNQLVREKVETVMPRLGAWLGR</sequence>
<dbReference type="SUPFAM" id="SSF103491">
    <property type="entry name" value="Preprotein translocase SecY subunit"/>
    <property type="match status" value="1"/>
</dbReference>
<evidence type="ECO:0000259" key="14">
    <source>
        <dbReference type="Pfam" id="PF10559"/>
    </source>
</evidence>
<evidence type="ECO:0000256" key="11">
    <source>
        <dbReference type="RuleBase" id="RU000537"/>
    </source>
</evidence>
<keyword evidence="5 10" id="KW-0812">Transmembrane</keyword>
<keyword evidence="4 10" id="KW-1003">Cell membrane</keyword>